<evidence type="ECO:0000313" key="1">
    <source>
        <dbReference type="EMBL" id="PMC07496.1"/>
    </source>
</evidence>
<dbReference type="EMBL" id="PNGI01000034">
    <property type="protein sequence ID" value="PMC07496.1"/>
    <property type="molecule type" value="Genomic_DNA"/>
</dbReference>
<dbReference type="AlphaFoldDB" id="A0A2N6Q346"/>
<evidence type="ECO:0000313" key="2">
    <source>
        <dbReference type="Proteomes" id="UP000235661"/>
    </source>
</evidence>
<comment type="caution">
    <text evidence="1">The sequence shown here is derived from an EMBL/GenBank/DDBJ whole genome shotgun (WGS) entry which is preliminary data.</text>
</comment>
<reference evidence="1 2" key="1">
    <citation type="submission" date="2017-09" db="EMBL/GenBank/DDBJ databases">
        <title>Bacterial strain isolated from the female urinary microbiota.</title>
        <authorList>
            <person name="Thomas-White K."/>
            <person name="Kumar N."/>
            <person name="Forster S."/>
            <person name="Putonti C."/>
            <person name="Lawley T."/>
            <person name="Wolfe A.J."/>
        </authorList>
    </citation>
    <scope>NUCLEOTIDE SEQUENCE [LARGE SCALE GENOMIC DNA]</scope>
    <source>
        <strain evidence="1 2">UMB0818</strain>
    </source>
</reference>
<proteinExistence type="predicted"/>
<protein>
    <submittedName>
        <fullName evidence="1">Uncharacterized protein</fullName>
    </submittedName>
</protein>
<gene>
    <name evidence="1" type="ORF">CJ232_10890</name>
</gene>
<name>A0A2N6Q346_9BACT</name>
<sequence length="91" mass="10116">MKFPFLLLPFALTARQFLGISLPRAIALGCILLGLSARLCYVQPLYTKIVRIDTSLCCCGSFFKNNLSIFLNSTEEINSEIKGKDENGRVV</sequence>
<organism evidence="1 2">
    <name type="scientific">Hoylesella timonensis</name>
    <dbReference type="NCBI Taxonomy" id="386414"/>
    <lineage>
        <taxon>Bacteria</taxon>
        <taxon>Pseudomonadati</taxon>
        <taxon>Bacteroidota</taxon>
        <taxon>Bacteroidia</taxon>
        <taxon>Bacteroidales</taxon>
        <taxon>Prevotellaceae</taxon>
        <taxon>Hoylesella</taxon>
    </lineage>
</organism>
<accession>A0A2N6Q346</accession>
<dbReference type="Proteomes" id="UP000235661">
    <property type="component" value="Unassembled WGS sequence"/>
</dbReference>